<sequence length="105" mass="11770">MQRVTRALGSDDPDAEGKLPSPFDCLVTTYPVLTRWRRTQTAIAIHCYEPRRKPVLHCPRYPAGDCSTAQVQVFARVSRRSPHDRMTSALGSSISPRFTSFPGTH</sequence>
<evidence type="ECO:0000256" key="1">
    <source>
        <dbReference type="SAM" id="MobiDB-lite"/>
    </source>
</evidence>
<feature type="compositionally biased region" description="Polar residues" evidence="1">
    <location>
        <begin position="89"/>
        <end position="105"/>
    </location>
</feature>
<feature type="region of interest" description="Disordered" evidence="1">
    <location>
        <begin position="78"/>
        <end position="105"/>
    </location>
</feature>
<gene>
    <name evidence="2" type="ORF">OH76DRAFT_362267</name>
</gene>
<accession>A0A371DE06</accession>
<protein>
    <submittedName>
        <fullName evidence="2">Uncharacterized protein</fullName>
    </submittedName>
</protein>
<keyword evidence="3" id="KW-1185">Reference proteome</keyword>
<evidence type="ECO:0000313" key="3">
    <source>
        <dbReference type="Proteomes" id="UP000256964"/>
    </source>
</evidence>
<reference evidence="2 3" key="1">
    <citation type="journal article" date="2018" name="Biotechnol. Biofuels">
        <title>Integrative visual omics of the white-rot fungus Polyporus brumalis exposes the biotechnological potential of its oxidative enzymes for delignifying raw plant biomass.</title>
        <authorList>
            <person name="Miyauchi S."/>
            <person name="Rancon A."/>
            <person name="Drula E."/>
            <person name="Hage H."/>
            <person name="Chaduli D."/>
            <person name="Favel A."/>
            <person name="Grisel S."/>
            <person name="Henrissat B."/>
            <person name="Herpoel-Gimbert I."/>
            <person name="Ruiz-Duenas F.J."/>
            <person name="Chevret D."/>
            <person name="Hainaut M."/>
            <person name="Lin J."/>
            <person name="Wang M."/>
            <person name="Pangilinan J."/>
            <person name="Lipzen A."/>
            <person name="Lesage-Meessen L."/>
            <person name="Navarro D."/>
            <person name="Riley R."/>
            <person name="Grigoriev I.V."/>
            <person name="Zhou S."/>
            <person name="Raouche S."/>
            <person name="Rosso M.N."/>
        </authorList>
    </citation>
    <scope>NUCLEOTIDE SEQUENCE [LARGE SCALE GENOMIC DNA]</scope>
    <source>
        <strain evidence="2 3">BRFM 1820</strain>
    </source>
</reference>
<dbReference type="AlphaFoldDB" id="A0A371DE06"/>
<dbReference type="EMBL" id="KZ857397">
    <property type="protein sequence ID" value="RDX50791.1"/>
    <property type="molecule type" value="Genomic_DNA"/>
</dbReference>
<organism evidence="2 3">
    <name type="scientific">Lentinus brumalis</name>
    <dbReference type="NCBI Taxonomy" id="2498619"/>
    <lineage>
        <taxon>Eukaryota</taxon>
        <taxon>Fungi</taxon>
        <taxon>Dikarya</taxon>
        <taxon>Basidiomycota</taxon>
        <taxon>Agaricomycotina</taxon>
        <taxon>Agaricomycetes</taxon>
        <taxon>Polyporales</taxon>
        <taxon>Polyporaceae</taxon>
        <taxon>Lentinus</taxon>
    </lineage>
</organism>
<name>A0A371DE06_9APHY</name>
<dbReference type="Proteomes" id="UP000256964">
    <property type="component" value="Unassembled WGS sequence"/>
</dbReference>
<proteinExistence type="predicted"/>
<evidence type="ECO:0000313" key="2">
    <source>
        <dbReference type="EMBL" id="RDX50791.1"/>
    </source>
</evidence>